<keyword evidence="5" id="KW-1185">Reference proteome</keyword>
<dbReference type="EMBL" id="OOIL02000901">
    <property type="protein sequence ID" value="VFQ70508.1"/>
    <property type="molecule type" value="Genomic_DNA"/>
</dbReference>
<accession>A0A484L2I5</accession>
<evidence type="ECO:0000313" key="4">
    <source>
        <dbReference type="EMBL" id="VFQ70508.1"/>
    </source>
</evidence>
<dbReference type="Pfam" id="PF01357">
    <property type="entry name" value="Expansin_C"/>
    <property type="match status" value="1"/>
</dbReference>
<dbReference type="GO" id="GO:0005576">
    <property type="term" value="C:extracellular region"/>
    <property type="evidence" value="ECO:0007669"/>
    <property type="project" value="InterPro"/>
</dbReference>
<dbReference type="Pfam" id="PF03330">
    <property type="entry name" value="DPBB_1"/>
    <property type="match status" value="1"/>
</dbReference>
<dbReference type="InterPro" id="IPR036908">
    <property type="entry name" value="RlpA-like_sf"/>
</dbReference>
<dbReference type="PANTHER" id="PTHR31692">
    <property type="entry name" value="EXPANSIN-B3"/>
    <property type="match status" value="1"/>
</dbReference>
<evidence type="ECO:0008006" key="6">
    <source>
        <dbReference type="Google" id="ProtNLM"/>
    </source>
</evidence>
<feature type="domain" description="Expansin-like EG45" evidence="2">
    <location>
        <begin position="5"/>
        <end position="106"/>
    </location>
</feature>
<dbReference type="PRINTS" id="PR01225">
    <property type="entry name" value="EXPANSNFAMLY"/>
</dbReference>
<organism evidence="4 5">
    <name type="scientific">Cuscuta campestris</name>
    <dbReference type="NCBI Taxonomy" id="132261"/>
    <lineage>
        <taxon>Eukaryota</taxon>
        <taxon>Viridiplantae</taxon>
        <taxon>Streptophyta</taxon>
        <taxon>Embryophyta</taxon>
        <taxon>Tracheophyta</taxon>
        <taxon>Spermatophyta</taxon>
        <taxon>Magnoliopsida</taxon>
        <taxon>eudicotyledons</taxon>
        <taxon>Gunneridae</taxon>
        <taxon>Pentapetalae</taxon>
        <taxon>asterids</taxon>
        <taxon>lamiids</taxon>
        <taxon>Solanales</taxon>
        <taxon>Convolvulaceae</taxon>
        <taxon>Cuscuteae</taxon>
        <taxon>Cuscuta</taxon>
        <taxon>Cuscuta subgen. Grammica</taxon>
        <taxon>Cuscuta sect. Cleistogrammica</taxon>
    </lineage>
</organism>
<protein>
    <recommendedName>
        <fullName evidence="6">Expansin-like EG45 domain-containing protein</fullName>
    </recommendedName>
</protein>
<dbReference type="Proteomes" id="UP000595140">
    <property type="component" value="Unassembled WGS sequence"/>
</dbReference>
<gene>
    <name evidence="4" type="ORF">CCAM_LOCUS12284</name>
</gene>
<feature type="domain" description="Expansin-like CBD" evidence="3">
    <location>
        <begin position="126"/>
        <end position="209"/>
    </location>
</feature>
<evidence type="ECO:0000259" key="2">
    <source>
        <dbReference type="PROSITE" id="PS50842"/>
    </source>
</evidence>
<sequence length="214" mass="23915">MGNPSGACGYGEDGRSANNGEVCAVSRRLFKNGAGCGACYHVRCKSKGLCSQEGENVMVTDYAEGHDDVDFVVSYRTFERLARLPRMTDILTSKGFVDIEYQRVSCGGVARNLTVKIHENSQYPHYLSLIVPTNQGGASDILAIEVYEEDKYQWISMRRVYGAVWDLPNPPSGELKLRFLVSREFDAKWVETEKAVIPTEWKAGLIFETSIRVN</sequence>
<reference evidence="4 5" key="1">
    <citation type="submission" date="2018-04" db="EMBL/GenBank/DDBJ databases">
        <authorList>
            <person name="Vogel A."/>
        </authorList>
    </citation>
    <scope>NUCLEOTIDE SEQUENCE [LARGE SCALE GENOMIC DNA]</scope>
</reference>
<evidence type="ECO:0000259" key="3">
    <source>
        <dbReference type="PROSITE" id="PS50843"/>
    </source>
</evidence>
<dbReference type="InterPro" id="IPR009009">
    <property type="entry name" value="RlpA-like_DPBB"/>
</dbReference>
<dbReference type="Gene3D" id="2.40.40.10">
    <property type="entry name" value="RlpA-like domain"/>
    <property type="match status" value="1"/>
</dbReference>
<name>A0A484L2I5_9ASTE</name>
<dbReference type="SUPFAM" id="SSF50685">
    <property type="entry name" value="Barwin-like endoglucanases"/>
    <property type="match status" value="1"/>
</dbReference>
<dbReference type="PROSITE" id="PS50842">
    <property type="entry name" value="EXPANSIN_EG45"/>
    <property type="match status" value="1"/>
</dbReference>
<proteinExistence type="inferred from homology"/>
<dbReference type="PANTHER" id="PTHR31692:SF66">
    <property type="entry name" value="EXPANSIN-LIKE B1"/>
    <property type="match status" value="1"/>
</dbReference>
<dbReference type="InterPro" id="IPR007117">
    <property type="entry name" value="Expansin_CBD"/>
</dbReference>
<dbReference type="PROSITE" id="PS50843">
    <property type="entry name" value="EXPANSIN_CBD"/>
    <property type="match status" value="1"/>
</dbReference>
<dbReference type="OrthoDB" id="5823761at2759"/>
<dbReference type="SUPFAM" id="SSF49590">
    <property type="entry name" value="PHL pollen allergen"/>
    <property type="match status" value="1"/>
</dbReference>
<dbReference type="InterPro" id="IPR036749">
    <property type="entry name" value="Expansin_CBD_sf"/>
</dbReference>
<dbReference type="GO" id="GO:0009653">
    <property type="term" value="P:anatomical structure morphogenesis"/>
    <property type="evidence" value="ECO:0007669"/>
    <property type="project" value="UniProtKB-ARBA"/>
</dbReference>
<dbReference type="Gene3D" id="2.60.40.760">
    <property type="entry name" value="Expansin, cellulose-binding-like domain"/>
    <property type="match status" value="1"/>
</dbReference>
<dbReference type="InterPro" id="IPR007118">
    <property type="entry name" value="Expan_Lol_pI"/>
</dbReference>
<comment type="similarity">
    <text evidence="1">Belongs to the expansin family.</text>
</comment>
<evidence type="ECO:0000313" key="5">
    <source>
        <dbReference type="Proteomes" id="UP000595140"/>
    </source>
</evidence>
<dbReference type="InterPro" id="IPR007112">
    <property type="entry name" value="Expansin/allergen_DPBB_dom"/>
</dbReference>
<evidence type="ECO:0000256" key="1">
    <source>
        <dbReference type="RuleBase" id="RU003460"/>
    </source>
</evidence>
<dbReference type="AlphaFoldDB" id="A0A484L2I5"/>